<keyword evidence="7" id="KW-1185">Reference proteome</keyword>
<evidence type="ECO:0000256" key="1">
    <source>
        <dbReference type="ARBA" id="ARBA00004613"/>
    </source>
</evidence>
<evidence type="ECO:0000256" key="2">
    <source>
        <dbReference type="ARBA" id="ARBA00010112"/>
    </source>
</evidence>
<dbReference type="EMBL" id="LIAE01006558">
    <property type="protein sequence ID" value="PAV87601.1"/>
    <property type="molecule type" value="Genomic_DNA"/>
</dbReference>
<feature type="signal peptide" evidence="5">
    <location>
        <begin position="1"/>
        <end position="18"/>
    </location>
</feature>
<dbReference type="OrthoDB" id="5912452at2759"/>
<comment type="subcellular location">
    <subcellularLocation>
        <location evidence="1">Secreted</location>
    </subcellularLocation>
</comment>
<organism evidence="6 7">
    <name type="scientific">Diploscapter pachys</name>
    <dbReference type="NCBI Taxonomy" id="2018661"/>
    <lineage>
        <taxon>Eukaryota</taxon>
        <taxon>Metazoa</taxon>
        <taxon>Ecdysozoa</taxon>
        <taxon>Nematoda</taxon>
        <taxon>Chromadorea</taxon>
        <taxon>Rhabditida</taxon>
        <taxon>Rhabditina</taxon>
        <taxon>Rhabditomorpha</taxon>
        <taxon>Rhabditoidea</taxon>
        <taxon>Rhabditidae</taxon>
        <taxon>Diploscapter</taxon>
    </lineage>
</organism>
<dbReference type="GO" id="GO:0005576">
    <property type="term" value="C:extracellular region"/>
    <property type="evidence" value="ECO:0007669"/>
    <property type="project" value="UniProtKB-SubCell"/>
</dbReference>
<accession>A0A2A2LMX2</accession>
<dbReference type="Pfam" id="PF01060">
    <property type="entry name" value="TTR-52"/>
    <property type="match status" value="1"/>
</dbReference>
<gene>
    <name evidence="6" type="ORF">WR25_06807</name>
</gene>
<evidence type="ECO:0000256" key="3">
    <source>
        <dbReference type="ARBA" id="ARBA00022525"/>
    </source>
</evidence>
<dbReference type="GO" id="GO:0009986">
    <property type="term" value="C:cell surface"/>
    <property type="evidence" value="ECO:0007669"/>
    <property type="project" value="InterPro"/>
</dbReference>
<dbReference type="InterPro" id="IPR038479">
    <property type="entry name" value="Transthyretin-like_sf"/>
</dbReference>
<dbReference type="Gene3D" id="2.60.40.3330">
    <property type="match status" value="1"/>
</dbReference>
<evidence type="ECO:0000313" key="7">
    <source>
        <dbReference type="Proteomes" id="UP000218231"/>
    </source>
</evidence>
<name>A0A2A2LMX2_9BILA</name>
<protein>
    <recommendedName>
        <fullName evidence="8">Transthyretin-like family protein</fullName>
    </recommendedName>
</protein>
<comment type="caution">
    <text evidence="6">The sequence shown here is derived from an EMBL/GenBank/DDBJ whole genome shotgun (WGS) entry which is preliminary data.</text>
</comment>
<comment type="similarity">
    <text evidence="2">Belongs to the nematode transthyretin-like family.</text>
</comment>
<dbReference type="InterPro" id="IPR001534">
    <property type="entry name" value="Transthyretin-like"/>
</dbReference>
<keyword evidence="4 5" id="KW-0732">Signal</keyword>
<evidence type="ECO:0000256" key="5">
    <source>
        <dbReference type="SAM" id="SignalP"/>
    </source>
</evidence>
<dbReference type="Proteomes" id="UP000218231">
    <property type="component" value="Unassembled WGS sequence"/>
</dbReference>
<dbReference type="PANTHER" id="PTHR21700">
    <property type="entry name" value="TRANSTHYRETIN-LIKE FAMILY PROTEIN-RELATED"/>
    <property type="match status" value="1"/>
</dbReference>
<keyword evidence="3" id="KW-0964">Secreted</keyword>
<sequence length="141" mass="15290">MQSSVLILLVSCISVCQAILGIGRQQSVSVSGRLICNGQPASGVKIKLYDVEVTLDRLLQEGQTDQNGVFRVGGSATEISNIDPKLNIYHRCNYNGICYKKVSIKIPDQFISDGSTARQTYDIGTLNLANQFSGESTDCIN</sequence>
<dbReference type="AlphaFoldDB" id="A0A2A2LMX2"/>
<proteinExistence type="inferred from homology"/>
<evidence type="ECO:0008006" key="8">
    <source>
        <dbReference type="Google" id="ProtNLM"/>
    </source>
</evidence>
<evidence type="ECO:0000313" key="6">
    <source>
        <dbReference type="EMBL" id="PAV87601.1"/>
    </source>
</evidence>
<reference evidence="6 7" key="1">
    <citation type="journal article" date="2017" name="Curr. Biol.">
        <title>Genome architecture and evolution of a unichromosomal asexual nematode.</title>
        <authorList>
            <person name="Fradin H."/>
            <person name="Zegar C."/>
            <person name="Gutwein M."/>
            <person name="Lucas J."/>
            <person name="Kovtun M."/>
            <person name="Corcoran D."/>
            <person name="Baugh L.R."/>
            <person name="Kiontke K."/>
            <person name="Gunsalus K."/>
            <person name="Fitch D.H."/>
            <person name="Piano F."/>
        </authorList>
    </citation>
    <scope>NUCLEOTIDE SEQUENCE [LARGE SCALE GENOMIC DNA]</scope>
    <source>
        <strain evidence="6">PF1309</strain>
    </source>
</reference>
<evidence type="ECO:0000256" key="4">
    <source>
        <dbReference type="ARBA" id="ARBA00022729"/>
    </source>
</evidence>
<feature type="chain" id="PRO_5013036572" description="Transthyretin-like family protein" evidence="5">
    <location>
        <begin position="19"/>
        <end position="141"/>
    </location>
</feature>
<dbReference type="PANTHER" id="PTHR21700:SF24">
    <property type="entry name" value="TRANSTHYRETIN-LIKE FAMILY PROTEIN"/>
    <property type="match status" value="1"/>
</dbReference>